<dbReference type="EMBL" id="JAUKUA010000004">
    <property type="protein sequence ID" value="KAK0716153.1"/>
    <property type="molecule type" value="Genomic_DNA"/>
</dbReference>
<feature type="transmembrane region" description="Helical" evidence="1">
    <location>
        <begin position="23"/>
        <end position="45"/>
    </location>
</feature>
<evidence type="ECO:0000256" key="1">
    <source>
        <dbReference type="SAM" id="Phobius"/>
    </source>
</evidence>
<sequence>MNIFFGPYLWQAEADESWLYWEIWYEPFGIALHILGLVVLSLSFFPVLSISLYIPFVLLGCLWTMVYGTWKAADMRESGWGVELGPRKPWQ</sequence>
<dbReference type="Proteomes" id="UP001172102">
    <property type="component" value="Unassembled WGS sequence"/>
</dbReference>
<reference evidence="2" key="1">
    <citation type="submission" date="2023-06" db="EMBL/GenBank/DDBJ databases">
        <title>Genome-scale phylogeny and comparative genomics of the fungal order Sordariales.</title>
        <authorList>
            <consortium name="Lawrence Berkeley National Laboratory"/>
            <person name="Hensen N."/>
            <person name="Bonometti L."/>
            <person name="Westerberg I."/>
            <person name="Brannstrom I.O."/>
            <person name="Guillou S."/>
            <person name="Cros-Aarteil S."/>
            <person name="Calhoun S."/>
            <person name="Haridas S."/>
            <person name="Kuo A."/>
            <person name="Mondo S."/>
            <person name="Pangilinan J."/>
            <person name="Riley R."/>
            <person name="Labutti K."/>
            <person name="Andreopoulos B."/>
            <person name="Lipzen A."/>
            <person name="Chen C."/>
            <person name="Yanf M."/>
            <person name="Daum C."/>
            <person name="Ng V."/>
            <person name="Clum A."/>
            <person name="Steindorff A."/>
            <person name="Ohm R."/>
            <person name="Martin F."/>
            <person name="Silar P."/>
            <person name="Natvig D."/>
            <person name="Lalanne C."/>
            <person name="Gautier V."/>
            <person name="Ament-Velasquez S.L."/>
            <person name="Kruys A."/>
            <person name="Hutchinson M.I."/>
            <person name="Powell A.J."/>
            <person name="Barry K."/>
            <person name="Miller A.N."/>
            <person name="Grigoriev I.V."/>
            <person name="Debuchy R."/>
            <person name="Gladieux P."/>
            <person name="Thoren M.H."/>
            <person name="Johannesson H."/>
        </authorList>
    </citation>
    <scope>NUCLEOTIDE SEQUENCE</scope>
    <source>
        <strain evidence="2">SMH4607-1</strain>
    </source>
</reference>
<name>A0AA40AHV9_9PEZI</name>
<organism evidence="2 3">
    <name type="scientific">Lasiosphaeris hirsuta</name>
    <dbReference type="NCBI Taxonomy" id="260670"/>
    <lineage>
        <taxon>Eukaryota</taxon>
        <taxon>Fungi</taxon>
        <taxon>Dikarya</taxon>
        <taxon>Ascomycota</taxon>
        <taxon>Pezizomycotina</taxon>
        <taxon>Sordariomycetes</taxon>
        <taxon>Sordariomycetidae</taxon>
        <taxon>Sordariales</taxon>
        <taxon>Lasiosphaeriaceae</taxon>
        <taxon>Lasiosphaeris</taxon>
    </lineage>
</organism>
<dbReference type="AlphaFoldDB" id="A0AA40AHV9"/>
<keyword evidence="3" id="KW-1185">Reference proteome</keyword>
<proteinExistence type="predicted"/>
<protein>
    <submittedName>
        <fullName evidence="2">Uncharacterized protein</fullName>
    </submittedName>
</protein>
<gene>
    <name evidence="2" type="ORF">B0H67DRAFT_582495</name>
</gene>
<feature type="transmembrane region" description="Helical" evidence="1">
    <location>
        <begin position="52"/>
        <end position="70"/>
    </location>
</feature>
<keyword evidence="1" id="KW-0812">Transmembrane</keyword>
<comment type="caution">
    <text evidence="2">The sequence shown here is derived from an EMBL/GenBank/DDBJ whole genome shotgun (WGS) entry which is preliminary data.</text>
</comment>
<evidence type="ECO:0000313" key="3">
    <source>
        <dbReference type="Proteomes" id="UP001172102"/>
    </source>
</evidence>
<keyword evidence="1" id="KW-1133">Transmembrane helix</keyword>
<accession>A0AA40AHV9</accession>
<keyword evidence="1" id="KW-0472">Membrane</keyword>
<evidence type="ECO:0000313" key="2">
    <source>
        <dbReference type="EMBL" id="KAK0716153.1"/>
    </source>
</evidence>